<dbReference type="Proteomes" id="UP000698800">
    <property type="component" value="Unassembled WGS sequence"/>
</dbReference>
<keyword evidence="6" id="KW-1185">Reference proteome</keyword>
<comment type="similarity">
    <text evidence="1">Belongs to the isochorismatase family.</text>
</comment>
<feature type="domain" description="Amidase" evidence="4">
    <location>
        <begin position="335"/>
        <end position="789"/>
    </location>
</feature>
<accession>A0A9P8L657</accession>
<organism evidence="5 6">
    <name type="scientific">Glutinoglossum americanum</name>
    <dbReference type="NCBI Taxonomy" id="1670608"/>
    <lineage>
        <taxon>Eukaryota</taxon>
        <taxon>Fungi</taxon>
        <taxon>Dikarya</taxon>
        <taxon>Ascomycota</taxon>
        <taxon>Pezizomycotina</taxon>
        <taxon>Geoglossomycetes</taxon>
        <taxon>Geoglossales</taxon>
        <taxon>Geoglossaceae</taxon>
        <taxon>Glutinoglossum</taxon>
    </lineage>
</organism>
<reference evidence="5" key="1">
    <citation type="submission" date="2021-03" db="EMBL/GenBank/DDBJ databases">
        <title>Comparative genomics and phylogenomic investigation of the class Geoglossomycetes provide insights into ecological specialization and systematics.</title>
        <authorList>
            <person name="Melie T."/>
            <person name="Pirro S."/>
            <person name="Miller A.N."/>
            <person name="Quandt A."/>
        </authorList>
    </citation>
    <scope>NUCLEOTIDE SEQUENCE</scope>
    <source>
        <strain evidence="5">GBOQ0MN5Z8</strain>
    </source>
</reference>
<dbReference type="InterPro" id="IPR036380">
    <property type="entry name" value="Isochorismatase-like_sf"/>
</dbReference>
<gene>
    <name evidence="5" type="ORF">FGG08_001662</name>
</gene>
<dbReference type="Gene3D" id="3.90.1300.10">
    <property type="entry name" value="Amidase signature (AS) domain"/>
    <property type="match status" value="1"/>
</dbReference>
<evidence type="ECO:0000256" key="1">
    <source>
        <dbReference type="ARBA" id="ARBA00006336"/>
    </source>
</evidence>
<feature type="domain" description="Isochorismatase-like" evidence="3">
    <location>
        <begin position="26"/>
        <end position="174"/>
    </location>
</feature>
<dbReference type="GO" id="GO:0003824">
    <property type="term" value="F:catalytic activity"/>
    <property type="evidence" value="ECO:0007669"/>
    <property type="project" value="InterPro"/>
</dbReference>
<proteinExistence type="inferred from homology"/>
<dbReference type="InterPro" id="IPR023631">
    <property type="entry name" value="Amidase_dom"/>
</dbReference>
<dbReference type="Gene3D" id="3.40.50.850">
    <property type="entry name" value="Isochorismatase-like"/>
    <property type="match status" value="1"/>
</dbReference>
<dbReference type="Pfam" id="PF01425">
    <property type="entry name" value="Amidase"/>
    <property type="match status" value="1"/>
</dbReference>
<evidence type="ECO:0000313" key="6">
    <source>
        <dbReference type="Proteomes" id="UP000698800"/>
    </source>
</evidence>
<evidence type="ECO:0000256" key="2">
    <source>
        <dbReference type="SAM" id="MobiDB-lite"/>
    </source>
</evidence>
<dbReference type="PANTHER" id="PTHR11895">
    <property type="entry name" value="TRANSAMIDASE"/>
    <property type="match status" value="1"/>
</dbReference>
<dbReference type="InterPro" id="IPR036928">
    <property type="entry name" value="AS_sf"/>
</dbReference>
<dbReference type="SUPFAM" id="SSF75304">
    <property type="entry name" value="Amidase signature (AS) enzymes"/>
    <property type="match status" value="1"/>
</dbReference>
<protein>
    <recommendedName>
        <fullName evidence="7">Allophanate hydrolase</fullName>
    </recommendedName>
</protein>
<dbReference type="EMBL" id="JAGHQL010000022">
    <property type="protein sequence ID" value="KAH0544217.1"/>
    <property type="molecule type" value="Genomic_DNA"/>
</dbReference>
<comment type="caution">
    <text evidence="5">The sequence shown here is derived from an EMBL/GenBank/DDBJ whole genome shotgun (WGS) entry which is preliminary data.</text>
</comment>
<evidence type="ECO:0000259" key="3">
    <source>
        <dbReference type="Pfam" id="PF00857"/>
    </source>
</evidence>
<evidence type="ECO:0000313" key="5">
    <source>
        <dbReference type="EMBL" id="KAH0544217.1"/>
    </source>
</evidence>
<feature type="region of interest" description="Disordered" evidence="2">
    <location>
        <begin position="745"/>
        <end position="778"/>
    </location>
</feature>
<evidence type="ECO:0000259" key="4">
    <source>
        <dbReference type="Pfam" id="PF01425"/>
    </source>
</evidence>
<dbReference type="Pfam" id="PF00857">
    <property type="entry name" value="Isochorismatase"/>
    <property type="match status" value="1"/>
</dbReference>
<dbReference type="OrthoDB" id="167809at2759"/>
<dbReference type="SUPFAM" id="SSF52499">
    <property type="entry name" value="Isochorismatase-like hydrolases"/>
    <property type="match status" value="1"/>
</dbReference>
<name>A0A9P8L657_9PEZI</name>
<dbReference type="AlphaFoldDB" id="A0A9P8L657"/>
<dbReference type="Gene3D" id="1.20.58.1700">
    <property type="match status" value="1"/>
</dbReference>
<evidence type="ECO:0008006" key="7">
    <source>
        <dbReference type="Google" id="ProtNLM"/>
    </source>
</evidence>
<dbReference type="CDD" id="cd00431">
    <property type="entry name" value="cysteine_hydrolases"/>
    <property type="match status" value="1"/>
</dbReference>
<dbReference type="PANTHER" id="PTHR11895:SF169">
    <property type="entry name" value="GLUTAMYL-TRNA(GLN) AMIDOTRANSFERASE"/>
    <property type="match status" value="1"/>
</dbReference>
<dbReference type="InterPro" id="IPR000120">
    <property type="entry name" value="Amidase"/>
</dbReference>
<dbReference type="InterPro" id="IPR000868">
    <property type="entry name" value="Isochorismatase-like_dom"/>
</dbReference>
<sequence length="808" mass="86348">MGFNSLPEAVTVDAKPYAFTFPPRHTALLTIDMQRDFLLPKGFGDIQGGDLTAVQASIEPTKQLLDLFRSAGMHVFHTREGHVPDLSDCPSSKLVRQAACPDNKQHGLVIGDKGDMGRLLVRGEYGHDFVDELQPVPGEVVIDKPGKGAFWNTRLMERLKARGITHLVVSGVTTGAWPRSSAVSRRQSVKPTIEASNAFLLTPLDKHQKPSQNSTILWALGGLWIPSRTIFDRPKIDCGRLRGGITEATAGYNSAFKTSSLDMIHWSQGLFGFVSGLQPLADALSPYLSSGSAPGGTPPQTPPLWDGNLDISALAAAYRSGLSPVTVVDALYGTIEAYKEVDPAVWIYLAPKDIILAAAKELMTRFPDKEKLPPLYGVPFSVKDSIDIAGVSTTTACPPLAYIPSKSAAVYEKVIEQGALFIGKTNLDQLATGLSGCRSPYGIPRSVYNKDYISGGSSSGNAVSVGAGLVSFSLATDTAGSGRVPAALNGVVGYKPTRGTVSFQGVTPACLSLDCCSFISRNVEDARKVWEACEGYDPNDRYSKSTPPTLRHVNSLGSQAKSFNFGIPPPEALAVCAPVYRSMFNDAVKTLQSIGGNLIYVDWTPFEKAGKLLYDGTFVSERLAGLPDGWMESNKDHLHPVIRELFEGVVNRNSTAVQAYRDLQAKALYTRQAEEIFDLGPSGITVLLVPSTPTHWTVSEVLGDPITKNSALGEFTHFGNVLDLAGISVPAGTYPVSKLAKAPSYADQTPVLGSTPDADSGNESGEEEGGKLPFGVTLLGGSRTDAEVLEVARRFEGAVKAKGKKKGV</sequence>